<dbReference type="InterPro" id="IPR019734">
    <property type="entry name" value="TPR_rpt"/>
</dbReference>
<feature type="domain" description="OmpR/PhoB-type" evidence="4">
    <location>
        <begin position="1"/>
        <end position="97"/>
    </location>
</feature>
<dbReference type="Proteomes" id="UP001431010">
    <property type="component" value="Chromosome"/>
</dbReference>
<keyword evidence="1 3" id="KW-0238">DNA-binding</keyword>
<dbReference type="InterPro" id="IPR001867">
    <property type="entry name" value="OmpR/PhoB-type_DNA-bd"/>
</dbReference>
<organism evidence="5 6">
    <name type="scientific">Bradyrhizobium ontarionense</name>
    <dbReference type="NCBI Taxonomy" id="2898149"/>
    <lineage>
        <taxon>Bacteria</taxon>
        <taxon>Pseudomonadati</taxon>
        <taxon>Pseudomonadota</taxon>
        <taxon>Alphaproteobacteria</taxon>
        <taxon>Hyphomicrobiales</taxon>
        <taxon>Nitrobacteraceae</taxon>
        <taxon>Bradyrhizobium</taxon>
    </lineage>
</organism>
<dbReference type="InterPro" id="IPR016032">
    <property type="entry name" value="Sig_transdc_resp-reg_C-effctor"/>
</dbReference>
<evidence type="ECO:0000313" key="5">
    <source>
        <dbReference type="EMBL" id="UFZ07993.1"/>
    </source>
</evidence>
<protein>
    <submittedName>
        <fullName evidence="5">Winged helix-turn-helix domain-containing protein</fullName>
    </submittedName>
</protein>
<evidence type="ECO:0000256" key="2">
    <source>
        <dbReference type="PROSITE-ProRule" id="PRU00339"/>
    </source>
</evidence>
<gene>
    <name evidence="5" type="ORF">LQG66_17565</name>
</gene>
<keyword evidence="2" id="KW-0802">TPR repeat</keyword>
<keyword evidence="6" id="KW-1185">Reference proteome</keyword>
<evidence type="ECO:0000259" key="4">
    <source>
        <dbReference type="PROSITE" id="PS51755"/>
    </source>
</evidence>
<feature type="DNA-binding region" description="OmpR/PhoB-type" evidence="3">
    <location>
        <begin position="1"/>
        <end position="97"/>
    </location>
</feature>
<dbReference type="InterPro" id="IPR036388">
    <property type="entry name" value="WH-like_DNA-bd_sf"/>
</dbReference>
<dbReference type="SUPFAM" id="SSF48452">
    <property type="entry name" value="TPR-like"/>
    <property type="match status" value="1"/>
</dbReference>
<reference evidence="5" key="1">
    <citation type="journal article" date="2024" name="Antonie Van Leeuwenhoek">
        <title>Bradyrhizobium ontarionense sp. nov., a novel bacterial symbiont isolated from Aeschynomene indica (Indian jointvetch), harbours photosynthesis, nitrogen fixation and nitrous oxide (N2O) reductase genes.</title>
        <authorList>
            <person name="Bromfield E.S.P."/>
            <person name="Cloutier S."/>
        </authorList>
    </citation>
    <scope>NUCLEOTIDE SEQUENCE</scope>
    <source>
        <strain evidence="5">A19</strain>
    </source>
</reference>
<sequence length="574" mass="61361">MKFRFAGFELDLPRAELRGPDGAPVKLRPKTFEMLRLFVANPGRLLSKQELMEAVWPDVHVGEDSLFQCIREIRTALGDDRRQTIKLASGGGYIFTVEISAISRDVNCPEGAPAVASDLDVVAPAEPATEPVRSSWFSALGGRKAITTVAGLCAIVGFAAAAPLLRSDLIFKRPPPVVEVMAITDASDDPRGAAMAAEIAGRLTDGFARIDTISVVAPRPPAPHPEQAAAPAASPDFEIRGELQRSGPSWILRARLVQIATGKVQAVATISVDADDRDPRLQQTRLAAGVGDVLARRLNQLTETGTAAADGGITAGGAKAAIEQATASINSVTQERFGMAQTMLQNALADQPDNIDAAVALAALQMRGIQMVWYNPDAAVAAEAQAAANLERALRAKPNSIAALETYCRFLSATNRFVESLVICARTLGLDPWDGLALYLVGLGQLHLGRFEDALATFQQADRYDTPPVSRWTWLLGVGWAYLMMDRADDALPWLQRSIAITAATGRPYMLLAAAYQKAGQTEEAKAAIQKGLKMRPGTTALNIAPPMKNTSPVYREVAAQIIQLMVDAGLPAQ</sequence>
<name>A0ABY3RKX9_9BRAD</name>
<dbReference type="PROSITE" id="PS50005">
    <property type="entry name" value="TPR"/>
    <property type="match status" value="1"/>
</dbReference>
<feature type="repeat" description="TPR" evidence="2">
    <location>
        <begin position="506"/>
        <end position="539"/>
    </location>
</feature>
<dbReference type="InterPro" id="IPR011990">
    <property type="entry name" value="TPR-like_helical_dom_sf"/>
</dbReference>
<evidence type="ECO:0000313" key="6">
    <source>
        <dbReference type="Proteomes" id="UP001431010"/>
    </source>
</evidence>
<evidence type="ECO:0000256" key="3">
    <source>
        <dbReference type="PROSITE-ProRule" id="PRU01091"/>
    </source>
</evidence>
<dbReference type="SMART" id="SM00862">
    <property type="entry name" value="Trans_reg_C"/>
    <property type="match status" value="1"/>
</dbReference>
<dbReference type="Gene3D" id="1.25.40.10">
    <property type="entry name" value="Tetratricopeptide repeat domain"/>
    <property type="match status" value="2"/>
</dbReference>
<evidence type="ECO:0000256" key="1">
    <source>
        <dbReference type="ARBA" id="ARBA00023125"/>
    </source>
</evidence>
<dbReference type="CDD" id="cd00383">
    <property type="entry name" value="trans_reg_C"/>
    <property type="match status" value="1"/>
</dbReference>
<dbReference type="RefSeq" id="WP_231327442.1">
    <property type="nucleotide sequence ID" value="NZ_CP088156.1"/>
</dbReference>
<dbReference type="PROSITE" id="PS51755">
    <property type="entry name" value="OMPR_PHOB"/>
    <property type="match status" value="1"/>
</dbReference>
<dbReference type="SUPFAM" id="SSF46894">
    <property type="entry name" value="C-terminal effector domain of the bipartite response regulators"/>
    <property type="match status" value="1"/>
</dbReference>
<proteinExistence type="predicted"/>
<dbReference type="EMBL" id="CP088156">
    <property type="protein sequence ID" value="UFZ07993.1"/>
    <property type="molecule type" value="Genomic_DNA"/>
</dbReference>
<dbReference type="Gene3D" id="1.10.10.10">
    <property type="entry name" value="Winged helix-like DNA-binding domain superfamily/Winged helix DNA-binding domain"/>
    <property type="match status" value="1"/>
</dbReference>
<accession>A0ABY3RKX9</accession>
<dbReference type="SMART" id="SM00028">
    <property type="entry name" value="TPR"/>
    <property type="match status" value="3"/>
</dbReference>
<dbReference type="Pfam" id="PF00486">
    <property type="entry name" value="Trans_reg_C"/>
    <property type="match status" value="1"/>
</dbReference>